<dbReference type="STRING" id="1121298.SAMN05444401_0647"/>
<keyword evidence="17" id="KW-1185">Reference proteome</keyword>
<evidence type="ECO:0000256" key="10">
    <source>
        <dbReference type="ARBA" id="ARBA00022840"/>
    </source>
</evidence>
<proteinExistence type="inferred from homology"/>
<dbReference type="PANTHER" id="PTHR23135:SF18">
    <property type="entry name" value="CYANOPHYCIN SYNTHETASE"/>
    <property type="match status" value="1"/>
</dbReference>
<dbReference type="InterPro" id="IPR013221">
    <property type="entry name" value="Mur_ligase_cen"/>
</dbReference>
<evidence type="ECO:0000256" key="7">
    <source>
        <dbReference type="ARBA" id="ARBA00022036"/>
    </source>
</evidence>
<evidence type="ECO:0000256" key="6">
    <source>
        <dbReference type="ARBA" id="ARBA00013005"/>
    </source>
</evidence>
<dbReference type="RefSeq" id="WP_073003763.1">
    <property type="nucleotide sequence ID" value="NZ_FQZO01000001.1"/>
</dbReference>
<dbReference type="PANTHER" id="PTHR23135">
    <property type="entry name" value="MUR LIGASE FAMILY MEMBER"/>
    <property type="match status" value="1"/>
</dbReference>
<keyword evidence="9 14" id="KW-0547">Nucleotide-binding</keyword>
<dbReference type="Gene3D" id="3.90.190.20">
    <property type="entry name" value="Mur ligase, C-terminal domain"/>
    <property type="match status" value="1"/>
</dbReference>
<dbReference type="Gene3D" id="3.30.470.20">
    <property type="entry name" value="ATP-grasp fold, B domain"/>
    <property type="match status" value="2"/>
</dbReference>
<comment type="catalytic activity">
    <reaction evidence="13">
        <text>[L-4-(L-arginin-2-N-yl)aspartate](n) + L-aspartate + ATP = [L-4-(L-arginin-2-N-yl)aspartate](n)-L-aspartate + ADP + phosphate + H(+)</text>
        <dbReference type="Rhea" id="RHEA:13277"/>
        <dbReference type="Rhea" id="RHEA-COMP:13728"/>
        <dbReference type="Rhea" id="RHEA-COMP:13733"/>
        <dbReference type="ChEBI" id="CHEBI:15378"/>
        <dbReference type="ChEBI" id="CHEBI:29991"/>
        <dbReference type="ChEBI" id="CHEBI:30616"/>
        <dbReference type="ChEBI" id="CHEBI:43474"/>
        <dbReference type="ChEBI" id="CHEBI:137986"/>
        <dbReference type="ChEBI" id="CHEBI:137990"/>
        <dbReference type="ChEBI" id="CHEBI:456216"/>
        <dbReference type="EC" id="6.3.2.29"/>
    </reaction>
</comment>
<dbReference type="Pfam" id="PF02875">
    <property type="entry name" value="Mur_ligase_C"/>
    <property type="match status" value="1"/>
</dbReference>
<dbReference type="Proteomes" id="UP000184080">
    <property type="component" value="Unassembled WGS sequence"/>
</dbReference>
<sequence>MKILDYRIYEGRNIYSHRKCVKLTLDLEGYKDISSNMIPNFNYNILKLLPELKEHHCGIYKEGGFVIRLNEGTYLAHICEHVIIALHNRLNMDVSFGKAREIKGDIYYVIFQYYYKNTALAIANFAVDIVNSLVAQNPIEFKSRLEHIKQIMNNEAMGPSTEAICKAAEKRGIPILSVGDSGLYQLGYGKKGRIIEASISPFTSCIGADISCDKLLTKIILKQQCIPVPNGYKVNNSIELIQLAEDIGYPVVLKPQFGSKGNGVMINIKKKVELIKKYTILKNDFKDIIIEKYYRGNDYRVCVVDYKVSAVSRRIPPYIIGDGKSTIKELITRLNEDELRGEDHEKPLTKIKIDDSLIDCLSKNNYNLTSIIKSKEKLILRNNANLSTGGMAIDCTEEICEENIETCVRAAKALGLDICGIDICCDDISVPLSEQEGVIIEVNAAPGIRMHHYPTVGKERNVAGDIVDMIFKNSKENIPLVSVTGTNGKTTTTRLIYHTLSIMGYTVGMTTTGGIYIGKKCIDKGDTTGVESAKTVLFNKDVEVAVLETARGGIIRNGLAYDMADVGIITNITADHLGIDDINSLEELAYVKSLVVEAVKDNGYAVLNSEDYWSMQMINRVKSNKIFFGKDRENNYLLKNLNDGGYGIYLKDNIICVEKDDKVYKICSVDEIPITLKGRLKHNIENAMAACGALVGLEVDYCMIRKGLMSFRGNEEDNPGRFNIHDFNNYTVVLDYGHNIEGYKAVLSSIKEIPHNRLIGIIGIPGDRLNDDVYEVGRISSEYLDYIYIKEDEDKRGRKKGEIANLLEKGILQNNYKSNRCEIVLDEVEALNKAMVKALPGDLIIIFFENYDRVIKFIKNNKIALNKENII</sequence>
<dbReference type="SUPFAM" id="SSF53623">
    <property type="entry name" value="MurD-like peptide ligases, catalytic domain"/>
    <property type="match status" value="1"/>
</dbReference>
<comment type="similarity">
    <text evidence="3">In the C-terminal section; belongs to the MurCDEF family.</text>
</comment>
<dbReference type="InterPro" id="IPR013651">
    <property type="entry name" value="ATP-grasp_RimK-type"/>
</dbReference>
<accession>A0A1M6B6V6</accession>
<comment type="function">
    <text evidence="1">Catalyzes the ATP-dependent polymerization of arginine and aspartate to multi-L-arginyl-poly-L-aspartic acid (cyanophycin; a water-insoluble reserve polymer).</text>
</comment>
<dbReference type="AlphaFoldDB" id="A0A1M6B6V6"/>
<evidence type="ECO:0000256" key="1">
    <source>
        <dbReference type="ARBA" id="ARBA00003184"/>
    </source>
</evidence>
<evidence type="ECO:0000256" key="13">
    <source>
        <dbReference type="ARBA" id="ARBA00048425"/>
    </source>
</evidence>
<dbReference type="GO" id="GO:0071160">
    <property type="term" value="F:cyanophycin synthetase activity (L-aspartate-adding)"/>
    <property type="evidence" value="ECO:0007669"/>
    <property type="project" value="UniProtKB-EC"/>
</dbReference>
<evidence type="ECO:0000313" key="16">
    <source>
        <dbReference type="EMBL" id="SHI44318.1"/>
    </source>
</evidence>
<dbReference type="NCBIfam" id="TIGR02068">
    <property type="entry name" value="cya_phycin_syn"/>
    <property type="match status" value="1"/>
</dbReference>
<dbReference type="InterPro" id="IPR044019">
    <property type="entry name" value="Cyanophycin_syn_N"/>
</dbReference>
<feature type="domain" description="ATP-grasp" evidence="15">
    <location>
        <begin position="218"/>
        <end position="475"/>
    </location>
</feature>
<dbReference type="NCBIfam" id="NF010623">
    <property type="entry name" value="PRK14016.1"/>
    <property type="match status" value="1"/>
</dbReference>
<keyword evidence="8" id="KW-0436">Ligase</keyword>
<evidence type="ECO:0000256" key="14">
    <source>
        <dbReference type="PROSITE-ProRule" id="PRU00409"/>
    </source>
</evidence>
<dbReference type="SUPFAM" id="SSF53244">
    <property type="entry name" value="MurD-like peptide ligases, peptide-binding domain"/>
    <property type="match status" value="1"/>
</dbReference>
<evidence type="ECO:0000259" key="15">
    <source>
        <dbReference type="PROSITE" id="PS50975"/>
    </source>
</evidence>
<evidence type="ECO:0000256" key="4">
    <source>
        <dbReference type="ARBA" id="ARBA00011738"/>
    </source>
</evidence>
<evidence type="ECO:0000256" key="9">
    <source>
        <dbReference type="ARBA" id="ARBA00022741"/>
    </source>
</evidence>
<dbReference type="SUPFAM" id="SSF56059">
    <property type="entry name" value="Glutathione synthetase ATP-binding domain-like"/>
    <property type="match status" value="1"/>
</dbReference>
<dbReference type="GO" id="GO:0005524">
    <property type="term" value="F:ATP binding"/>
    <property type="evidence" value="ECO:0007669"/>
    <property type="project" value="UniProtKB-UniRule"/>
</dbReference>
<dbReference type="GO" id="GO:0046872">
    <property type="term" value="F:metal ion binding"/>
    <property type="evidence" value="ECO:0007669"/>
    <property type="project" value="InterPro"/>
</dbReference>
<dbReference type="EMBL" id="FQZO01000001">
    <property type="protein sequence ID" value="SHI44318.1"/>
    <property type="molecule type" value="Genomic_DNA"/>
</dbReference>
<dbReference type="EC" id="6.3.2.29" evidence="6"/>
<organism evidence="16 17">
    <name type="scientific">Clostridium amylolyticum</name>
    <dbReference type="NCBI Taxonomy" id="1121298"/>
    <lineage>
        <taxon>Bacteria</taxon>
        <taxon>Bacillati</taxon>
        <taxon>Bacillota</taxon>
        <taxon>Clostridia</taxon>
        <taxon>Eubacteriales</taxon>
        <taxon>Clostridiaceae</taxon>
        <taxon>Clostridium</taxon>
    </lineage>
</organism>
<dbReference type="Gene3D" id="3.40.1190.10">
    <property type="entry name" value="Mur-like, catalytic domain"/>
    <property type="match status" value="1"/>
</dbReference>
<comment type="pathway">
    <text evidence="2">Cell wall biogenesis; peptidoglycan biosynthesis.</text>
</comment>
<dbReference type="InterPro" id="IPR004101">
    <property type="entry name" value="Mur_ligase_C"/>
</dbReference>
<dbReference type="PROSITE" id="PS50975">
    <property type="entry name" value="ATP_GRASP"/>
    <property type="match status" value="1"/>
</dbReference>
<evidence type="ECO:0000256" key="2">
    <source>
        <dbReference type="ARBA" id="ARBA00004752"/>
    </source>
</evidence>
<dbReference type="GO" id="GO:0071161">
    <property type="term" value="F:cyanophycin synthetase activity (L-arginine-adding)"/>
    <property type="evidence" value="ECO:0007669"/>
    <property type="project" value="UniProtKB-EC"/>
</dbReference>
<dbReference type="InterPro" id="IPR036615">
    <property type="entry name" value="Mur_ligase_C_dom_sf"/>
</dbReference>
<name>A0A1M6B6V6_9CLOT</name>
<dbReference type="InterPro" id="IPR011761">
    <property type="entry name" value="ATP-grasp"/>
</dbReference>
<comment type="catalytic activity">
    <reaction evidence="12">
        <text>[L-4-(L-arginin-2-N-yl)aspartate](n)-L-aspartate + L-arginine + ATP = [L-4-(L-arginin-2-N-yl)aspartate](n+1) + ADP + phosphate + H(+)</text>
        <dbReference type="Rhea" id="RHEA:23888"/>
        <dbReference type="Rhea" id="RHEA-COMP:13732"/>
        <dbReference type="Rhea" id="RHEA-COMP:13733"/>
        <dbReference type="ChEBI" id="CHEBI:15378"/>
        <dbReference type="ChEBI" id="CHEBI:30616"/>
        <dbReference type="ChEBI" id="CHEBI:32682"/>
        <dbReference type="ChEBI" id="CHEBI:43474"/>
        <dbReference type="ChEBI" id="CHEBI:137986"/>
        <dbReference type="ChEBI" id="CHEBI:137990"/>
        <dbReference type="ChEBI" id="CHEBI:456216"/>
        <dbReference type="EC" id="6.3.2.30"/>
    </reaction>
</comment>
<dbReference type="Pfam" id="PF08245">
    <property type="entry name" value="Mur_ligase_M"/>
    <property type="match status" value="1"/>
</dbReference>
<evidence type="ECO:0000256" key="11">
    <source>
        <dbReference type="ARBA" id="ARBA00031353"/>
    </source>
</evidence>
<dbReference type="OrthoDB" id="9803907at2"/>
<evidence type="ECO:0000256" key="12">
    <source>
        <dbReference type="ARBA" id="ARBA00048094"/>
    </source>
</evidence>
<dbReference type="InterPro" id="IPR011810">
    <property type="entry name" value="Cya_phycin_syn"/>
</dbReference>
<evidence type="ECO:0000313" key="17">
    <source>
        <dbReference type="Proteomes" id="UP000184080"/>
    </source>
</evidence>
<dbReference type="InterPro" id="IPR036565">
    <property type="entry name" value="Mur-like_cat_sf"/>
</dbReference>
<dbReference type="Pfam" id="PF08443">
    <property type="entry name" value="RimK"/>
    <property type="match status" value="1"/>
</dbReference>
<evidence type="ECO:0000256" key="8">
    <source>
        <dbReference type="ARBA" id="ARBA00022598"/>
    </source>
</evidence>
<dbReference type="Pfam" id="PF18921">
    <property type="entry name" value="Cyanophycin_syn"/>
    <property type="match status" value="1"/>
</dbReference>
<evidence type="ECO:0000256" key="3">
    <source>
        <dbReference type="ARBA" id="ARBA00009060"/>
    </source>
</evidence>
<evidence type="ECO:0000256" key="5">
    <source>
        <dbReference type="ARBA" id="ARBA00012968"/>
    </source>
</evidence>
<dbReference type="EC" id="6.3.2.30" evidence="5"/>
<gene>
    <name evidence="16" type="ORF">SAMN05444401_0647</name>
</gene>
<keyword evidence="10 14" id="KW-0067">ATP-binding</keyword>
<reference evidence="16 17" key="1">
    <citation type="submission" date="2016-11" db="EMBL/GenBank/DDBJ databases">
        <authorList>
            <person name="Jaros S."/>
            <person name="Januszkiewicz K."/>
            <person name="Wedrychowicz H."/>
        </authorList>
    </citation>
    <scope>NUCLEOTIDE SEQUENCE [LARGE SCALE GENOMIC DNA]</scope>
    <source>
        <strain evidence="16 17">DSM 21864</strain>
    </source>
</reference>
<comment type="subunit">
    <text evidence="4">Homodimer.</text>
</comment>
<protein>
    <recommendedName>
        <fullName evidence="7">Cyanophycin synthetase</fullName>
        <ecNumber evidence="6">6.3.2.29</ecNumber>
        <ecNumber evidence="5">6.3.2.30</ecNumber>
    </recommendedName>
    <alternativeName>
        <fullName evidence="11">Cyanophycin synthase</fullName>
    </alternativeName>
</protein>